<feature type="transmembrane region" description="Helical" evidence="5">
    <location>
        <begin position="44"/>
        <end position="63"/>
    </location>
</feature>
<comment type="caution">
    <text evidence="7">The sequence shown here is derived from an EMBL/GenBank/DDBJ whole genome shotgun (WGS) entry which is preliminary data.</text>
</comment>
<dbReference type="Gene3D" id="1.20.1250.20">
    <property type="entry name" value="MFS general substrate transporter like domains"/>
    <property type="match status" value="2"/>
</dbReference>
<dbReference type="AlphaFoldDB" id="A0AA36PLK3"/>
<dbReference type="SUPFAM" id="SSF103473">
    <property type="entry name" value="MFS general substrate transporter"/>
    <property type="match status" value="1"/>
</dbReference>
<feature type="transmembrane region" description="Helical" evidence="5">
    <location>
        <begin position="97"/>
        <end position="118"/>
    </location>
</feature>
<dbReference type="EMBL" id="CQBM01000002">
    <property type="protein sequence ID" value="CNH82740.1"/>
    <property type="molecule type" value="Genomic_DNA"/>
</dbReference>
<dbReference type="GO" id="GO:0016020">
    <property type="term" value="C:membrane"/>
    <property type="evidence" value="ECO:0007669"/>
    <property type="project" value="UniProtKB-SubCell"/>
</dbReference>
<feature type="transmembrane region" description="Helical" evidence="5">
    <location>
        <begin position="210"/>
        <end position="236"/>
    </location>
</feature>
<evidence type="ECO:0000256" key="3">
    <source>
        <dbReference type="ARBA" id="ARBA00022989"/>
    </source>
</evidence>
<accession>A0AA36PLK3</accession>
<feature type="transmembrane region" description="Helical" evidence="5">
    <location>
        <begin position="362"/>
        <end position="383"/>
    </location>
</feature>
<evidence type="ECO:0000256" key="2">
    <source>
        <dbReference type="ARBA" id="ARBA00022692"/>
    </source>
</evidence>
<dbReference type="PANTHER" id="PTHR23514">
    <property type="entry name" value="BYPASS OF STOP CODON PROTEIN 6"/>
    <property type="match status" value="1"/>
</dbReference>
<evidence type="ECO:0000259" key="6">
    <source>
        <dbReference type="PROSITE" id="PS50850"/>
    </source>
</evidence>
<name>A0AA36PLK3_YERMO</name>
<feature type="transmembrane region" description="Helical" evidence="5">
    <location>
        <begin position="302"/>
        <end position="323"/>
    </location>
</feature>
<dbReference type="RefSeq" id="WP_049678293.1">
    <property type="nucleotide sequence ID" value="NZ_CABMMJ010000002.1"/>
</dbReference>
<dbReference type="PANTHER" id="PTHR23514:SF13">
    <property type="entry name" value="INNER MEMBRANE PROTEIN YBJJ"/>
    <property type="match status" value="1"/>
</dbReference>
<proteinExistence type="predicted"/>
<gene>
    <name evidence="7" type="primary">ybjJ_1</name>
    <name evidence="7" type="ORF">ERS008502_01457</name>
</gene>
<dbReference type="GO" id="GO:0022857">
    <property type="term" value="F:transmembrane transporter activity"/>
    <property type="evidence" value="ECO:0007669"/>
    <property type="project" value="InterPro"/>
</dbReference>
<organism evidence="7 8">
    <name type="scientific">Yersinia mollaretii</name>
    <dbReference type="NCBI Taxonomy" id="33060"/>
    <lineage>
        <taxon>Bacteria</taxon>
        <taxon>Pseudomonadati</taxon>
        <taxon>Pseudomonadota</taxon>
        <taxon>Gammaproteobacteria</taxon>
        <taxon>Enterobacterales</taxon>
        <taxon>Yersiniaceae</taxon>
        <taxon>Yersinia</taxon>
    </lineage>
</organism>
<evidence type="ECO:0000256" key="4">
    <source>
        <dbReference type="ARBA" id="ARBA00023136"/>
    </source>
</evidence>
<dbReference type="Proteomes" id="UP000040841">
    <property type="component" value="Unassembled WGS sequence"/>
</dbReference>
<dbReference type="InterPro" id="IPR051788">
    <property type="entry name" value="MFS_Transporter"/>
</dbReference>
<evidence type="ECO:0000313" key="8">
    <source>
        <dbReference type="Proteomes" id="UP000040841"/>
    </source>
</evidence>
<feature type="domain" description="Major facilitator superfamily (MFS) profile" evidence="6">
    <location>
        <begin position="211"/>
        <end position="392"/>
    </location>
</feature>
<evidence type="ECO:0000256" key="1">
    <source>
        <dbReference type="ARBA" id="ARBA00004141"/>
    </source>
</evidence>
<feature type="transmembrane region" description="Helical" evidence="5">
    <location>
        <begin position="276"/>
        <end position="296"/>
    </location>
</feature>
<feature type="transmembrane region" description="Helical" evidence="5">
    <location>
        <begin position="70"/>
        <end position="91"/>
    </location>
</feature>
<sequence>MNIVSLQKKQSIILSLLFFIHGVVYASLVPWLPEIKERFELNNYMVGIMVSAIPAGSITFGLLSKRVIHFIGLYWATNITFILLITCISIVPFSSSWYGITLTLFLFGIFDSWGDTCINVQAINVQKSYGQSLINRFHGAGSIGTIWGGVIAVSAIGAGLSMGQFSIAIFCINLTILMVYIVFFQNGKTQSEIFIRGNIKQKMSFPEKELYVIALIILVFTCGIEETASIWGAIYMKDNYEVSSTTSGLPYLACQICMVIGRVFGDSFTNKFGKIITLKCGVTIAAFGVIIVVGIHSSIITVLGFSLIGLGISVVFPLIISFIGQLPNINATNGITFATWMSRVGLLLTPPLLGMLADMTSLRVALIAVIISCLFILLLINYLSNKLIKLDN</sequence>
<evidence type="ECO:0000313" key="7">
    <source>
        <dbReference type="EMBL" id="CNH82740.1"/>
    </source>
</evidence>
<dbReference type="InterPro" id="IPR011701">
    <property type="entry name" value="MFS"/>
</dbReference>
<keyword evidence="4 5" id="KW-0472">Membrane</keyword>
<comment type="subcellular location">
    <subcellularLocation>
        <location evidence="1">Membrane</location>
        <topology evidence="1">Multi-pass membrane protein</topology>
    </subcellularLocation>
</comment>
<dbReference type="Pfam" id="PF07690">
    <property type="entry name" value="MFS_1"/>
    <property type="match status" value="1"/>
</dbReference>
<keyword evidence="3 5" id="KW-1133">Transmembrane helix</keyword>
<dbReference type="InterPro" id="IPR036259">
    <property type="entry name" value="MFS_trans_sf"/>
</dbReference>
<feature type="transmembrane region" description="Helical" evidence="5">
    <location>
        <begin position="12"/>
        <end position="32"/>
    </location>
</feature>
<protein>
    <submittedName>
        <fullName evidence="7">Membrane transport protein</fullName>
    </submittedName>
</protein>
<feature type="transmembrane region" description="Helical" evidence="5">
    <location>
        <begin position="139"/>
        <end position="159"/>
    </location>
</feature>
<dbReference type="PROSITE" id="PS50850">
    <property type="entry name" value="MFS"/>
    <property type="match status" value="1"/>
</dbReference>
<keyword evidence="2 5" id="KW-0812">Transmembrane</keyword>
<feature type="transmembrane region" description="Helical" evidence="5">
    <location>
        <begin position="165"/>
        <end position="184"/>
    </location>
</feature>
<evidence type="ECO:0000256" key="5">
    <source>
        <dbReference type="SAM" id="Phobius"/>
    </source>
</evidence>
<reference evidence="7 8" key="1">
    <citation type="submission" date="2015-03" db="EMBL/GenBank/DDBJ databases">
        <authorList>
            <consortium name="Pathogen Informatics"/>
            <person name="Murphy D."/>
        </authorList>
    </citation>
    <scope>NUCLEOTIDE SEQUENCE [LARGE SCALE GENOMIC DNA]</scope>
    <source>
        <strain evidence="7 8">FE82747</strain>
    </source>
</reference>
<dbReference type="InterPro" id="IPR020846">
    <property type="entry name" value="MFS_dom"/>
</dbReference>
<dbReference type="CDD" id="cd17393">
    <property type="entry name" value="MFS_MosC_like"/>
    <property type="match status" value="1"/>
</dbReference>